<reference evidence="1 2" key="1">
    <citation type="submission" date="2013-01" db="EMBL/GenBank/DDBJ databases">
        <authorList>
            <person name="Harkins D.M."/>
            <person name="Durkin A.S."/>
            <person name="Brinkac L.M."/>
            <person name="Haft D.H."/>
            <person name="Selengut J.D."/>
            <person name="Sanka R."/>
            <person name="DePew J."/>
            <person name="Purushe J."/>
            <person name="Tulsiani S.M."/>
            <person name="Graham G.C."/>
            <person name="Burns M.-A."/>
            <person name="Dohnt M.F."/>
            <person name="Smythe L.D."/>
            <person name="McKay D.B."/>
            <person name="Craig S.B."/>
            <person name="Vinetz J.M."/>
            <person name="Sutton G.G."/>
            <person name="Nierman W.C."/>
            <person name="Fouts D.E."/>
        </authorList>
    </citation>
    <scope>NUCLEOTIDE SEQUENCE [LARGE SCALE GENOMIC DNA]</scope>
    <source>
        <strain evidence="1 2">LT2116</strain>
    </source>
</reference>
<organism evidence="1 2">
    <name type="scientific">Leptospira weilii serovar Topaz str. LT2116</name>
    <dbReference type="NCBI Taxonomy" id="1088540"/>
    <lineage>
        <taxon>Bacteria</taxon>
        <taxon>Pseudomonadati</taxon>
        <taxon>Spirochaetota</taxon>
        <taxon>Spirochaetia</taxon>
        <taxon>Leptospirales</taxon>
        <taxon>Leptospiraceae</taxon>
        <taxon>Leptospira</taxon>
    </lineage>
</organism>
<comment type="caution">
    <text evidence="1">The sequence shown here is derived from an EMBL/GenBank/DDBJ whole genome shotgun (WGS) entry which is preliminary data.</text>
</comment>
<evidence type="ECO:0000313" key="1">
    <source>
        <dbReference type="EMBL" id="EMF80552.1"/>
    </source>
</evidence>
<dbReference type="Proteomes" id="UP000011770">
    <property type="component" value="Unassembled WGS sequence"/>
</dbReference>
<protein>
    <submittedName>
        <fullName evidence="1">Transcriptional regulator, TetR domain protein</fullName>
    </submittedName>
</protein>
<dbReference type="AlphaFoldDB" id="M3FJE0"/>
<gene>
    <name evidence="1" type="ORF">LEP1GSC188_3719</name>
</gene>
<sequence length="41" mass="4711">MEILQEKGIDGLSMRKIAEKLDCSEAVLILILKARKKSFKY</sequence>
<name>M3FJE0_9LEPT</name>
<proteinExistence type="predicted"/>
<accession>M3FJE0</accession>
<evidence type="ECO:0000313" key="2">
    <source>
        <dbReference type="Proteomes" id="UP000011770"/>
    </source>
</evidence>
<dbReference type="Gene3D" id="1.10.10.60">
    <property type="entry name" value="Homeodomain-like"/>
    <property type="match status" value="1"/>
</dbReference>
<dbReference type="EMBL" id="AHOR02000048">
    <property type="protein sequence ID" value="EMF80552.1"/>
    <property type="molecule type" value="Genomic_DNA"/>
</dbReference>